<evidence type="ECO:0000313" key="16">
    <source>
        <dbReference type="RefSeq" id="XP_019631187.1"/>
    </source>
</evidence>
<evidence type="ECO:0000256" key="2">
    <source>
        <dbReference type="ARBA" id="ARBA00022692"/>
    </source>
</evidence>
<comment type="catalytic activity">
    <reaction evidence="6">
        <text>a 1,2-diacyl-sn-glycero-3-phosphoethanolamine(in) = a 1,2-diacyl-sn-glycero-3-phosphoethanolamine(out)</text>
        <dbReference type="Rhea" id="RHEA:38895"/>
        <dbReference type="ChEBI" id="CHEBI:64612"/>
    </reaction>
</comment>
<proteinExistence type="inferred from homology"/>
<evidence type="ECO:0000256" key="10">
    <source>
        <dbReference type="ARBA" id="ARBA00039252"/>
    </source>
</evidence>
<evidence type="ECO:0000256" key="12">
    <source>
        <dbReference type="SAM" id="MobiDB-lite"/>
    </source>
</evidence>
<dbReference type="PANTHER" id="PTHR43220">
    <property type="match status" value="1"/>
</dbReference>
<evidence type="ECO:0000256" key="5">
    <source>
        <dbReference type="ARBA" id="ARBA00024479"/>
    </source>
</evidence>
<evidence type="ECO:0000256" key="1">
    <source>
        <dbReference type="ARBA" id="ARBA00004141"/>
    </source>
</evidence>
<dbReference type="InterPro" id="IPR045014">
    <property type="entry name" value="TM41A/B"/>
</dbReference>
<comment type="catalytic activity">
    <reaction evidence="5">
        <text>a 1,2-diacyl-sn-glycero-3-phospho-L-serine(in) = a 1,2-diacyl-sn-glycero-3-phospho-L-serine(out)</text>
        <dbReference type="Rhea" id="RHEA:38663"/>
        <dbReference type="ChEBI" id="CHEBI:57262"/>
    </reaction>
</comment>
<dbReference type="GO" id="GO:0005789">
    <property type="term" value="C:endoplasmic reticulum membrane"/>
    <property type="evidence" value="ECO:0007669"/>
    <property type="project" value="TreeGrafter"/>
</dbReference>
<feature type="compositionally biased region" description="Basic and acidic residues" evidence="12">
    <location>
        <begin position="60"/>
        <end position="83"/>
    </location>
</feature>
<dbReference type="AlphaFoldDB" id="A0A6P4ZJC9"/>
<name>A0A6P4ZJC9_BRABE</name>
<dbReference type="OrthoDB" id="3364966at2759"/>
<dbReference type="Pfam" id="PF09335">
    <property type="entry name" value="VTT_dom"/>
    <property type="match status" value="1"/>
</dbReference>
<accession>A0A6P4ZJC9</accession>
<evidence type="ECO:0000256" key="11">
    <source>
        <dbReference type="ARBA" id="ARBA00045607"/>
    </source>
</evidence>
<evidence type="ECO:0000313" key="15">
    <source>
        <dbReference type="Proteomes" id="UP000515135"/>
    </source>
</evidence>
<comment type="similarity">
    <text evidence="8">Belongs to the TMEM41 family.</text>
</comment>
<dbReference type="KEGG" id="bbel:109475085"/>
<comment type="catalytic activity">
    <reaction evidence="7">
        <text>a 1,2-diacyl-sn-glycero-3-phosphocholine(in) = a 1,2-diacyl-sn-glycero-3-phosphocholine(out)</text>
        <dbReference type="Rhea" id="RHEA:38571"/>
        <dbReference type="ChEBI" id="CHEBI:57643"/>
    </reaction>
</comment>
<protein>
    <recommendedName>
        <fullName evidence="10">Transmembrane protein 41B</fullName>
    </recommendedName>
</protein>
<feature type="transmembrane region" description="Helical" evidence="13">
    <location>
        <begin position="235"/>
        <end position="253"/>
    </location>
</feature>
<dbReference type="GO" id="GO:0000045">
    <property type="term" value="P:autophagosome assembly"/>
    <property type="evidence" value="ECO:0007669"/>
    <property type="project" value="TreeGrafter"/>
</dbReference>
<comment type="subcellular location">
    <subcellularLocation>
        <location evidence="1">Membrane</location>
        <topology evidence="1">Multi-pass membrane protein</topology>
    </subcellularLocation>
</comment>
<feature type="transmembrane region" description="Helical" evidence="13">
    <location>
        <begin position="304"/>
        <end position="320"/>
    </location>
</feature>
<keyword evidence="4 13" id="KW-0472">Membrane</keyword>
<feature type="region of interest" description="Disordered" evidence="12">
    <location>
        <begin position="1"/>
        <end position="83"/>
    </location>
</feature>
<feature type="compositionally biased region" description="Pro residues" evidence="12">
    <location>
        <begin position="30"/>
        <end position="41"/>
    </location>
</feature>
<evidence type="ECO:0000256" key="8">
    <source>
        <dbReference type="ARBA" id="ARBA00025797"/>
    </source>
</evidence>
<dbReference type="PANTHER" id="PTHR43220:SF18">
    <property type="entry name" value="TRANSMEMBRANE PROTEIN 41B"/>
    <property type="match status" value="1"/>
</dbReference>
<evidence type="ECO:0000256" key="4">
    <source>
        <dbReference type="ARBA" id="ARBA00023136"/>
    </source>
</evidence>
<sequence>MAASQSEKSSDNGLAAGLVENYAPDNVVRPPSPLGATPRPPLMRDRQGLAKSAAQGTGMAHREPEGNHGQSSRKDDLSRSEEMSREESSKNFTILAFIFLSSLVVLGLVYWNFPDLKEEERAAVKLPRNIEDAKALGRVLSVYKEAYYYEVMAGVTVTYIFLQTFAIPGSIFLSILIGYMFPFPLALFIVCLCSATGASFCYLLSYLVGRRLVLRYIPDRVKQWSATVSRHRDNLLWYIIFLRITPFLPNWFINITSPVIDVPLYPFYLGTFLGVAPPSCIAIQTGTTLYQLTHYGAAVSWKSMSFLAVFAVLSLLPTLFKGKLKEKFD</sequence>
<dbReference type="GeneID" id="109475085"/>
<comment type="catalytic activity">
    <reaction evidence="9">
        <text>cholesterol(in) = cholesterol(out)</text>
        <dbReference type="Rhea" id="RHEA:39747"/>
        <dbReference type="ChEBI" id="CHEBI:16113"/>
    </reaction>
</comment>
<evidence type="ECO:0000256" key="9">
    <source>
        <dbReference type="ARBA" id="ARBA00034049"/>
    </source>
</evidence>
<keyword evidence="3 13" id="KW-1133">Transmembrane helix</keyword>
<keyword evidence="15" id="KW-1185">Reference proteome</keyword>
<feature type="transmembrane region" description="Helical" evidence="13">
    <location>
        <begin position="157"/>
        <end position="178"/>
    </location>
</feature>
<evidence type="ECO:0000256" key="13">
    <source>
        <dbReference type="SAM" id="Phobius"/>
    </source>
</evidence>
<dbReference type="InterPro" id="IPR032816">
    <property type="entry name" value="VTT_dom"/>
</dbReference>
<evidence type="ECO:0000259" key="14">
    <source>
        <dbReference type="Pfam" id="PF09335"/>
    </source>
</evidence>
<comment type="function">
    <text evidence="11">Phospholipid scramblase involved in lipid homeostasis and membrane dynamics processes. Has phospholipid scramblase activity toward cholesterol and phosphatidylserine, as well as phosphatidylethanolamine and phosphatidylcholine. Required for autophagosome formation: participates in early stages of autophagosome biogenesis at the endoplasmic reticulum (ER) membrane by reequilibrating the leaflets of the ER as lipids are extracted by ATG2 (ATG2A or ATG2B) to mediate autophagosome assembly. In addition to autophagy, involved in other processes in which phospholipid scramblase activity is required. Required for normal motor neuron development.</text>
</comment>
<feature type="transmembrane region" description="Helical" evidence="13">
    <location>
        <begin position="265"/>
        <end position="284"/>
    </location>
</feature>
<evidence type="ECO:0000256" key="6">
    <source>
        <dbReference type="ARBA" id="ARBA00024615"/>
    </source>
</evidence>
<dbReference type="RefSeq" id="XP_019631187.1">
    <property type="nucleotide sequence ID" value="XM_019775628.1"/>
</dbReference>
<feature type="domain" description="VTT" evidence="14">
    <location>
        <begin position="167"/>
        <end position="286"/>
    </location>
</feature>
<feature type="transmembrane region" description="Helical" evidence="13">
    <location>
        <begin position="185"/>
        <end position="208"/>
    </location>
</feature>
<reference evidence="16" key="1">
    <citation type="submission" date="2025-08" db="UniProtKB">
        <authorList>
            <consortium name="RefSeq"/>
        </authorList>
    </citation>
    <scope>IDENTIFICATION</scope>
    <source>
        <tissue evidence="16">Gonad</tissue>
    </source>
</reference>
<dbReference type="Proteomes" id="UP000515135">
    <property type="component" value="Unplaced"/>
</dbReference>
<keyword evidence="2 13" id="KW-0812">Transmembrane</keyword>
<organism evidence="15 16">
    <name type="scientific">Branchiostoma belcheri</name>
    <name type="common">Amphioxus</name>
    <dbReference type="NCBI Taxonomy" id="7741"/>
    <lineage>
        <taxon>Eukaryota</taxon>
        <taxon>Metazoa</taxon>
        <taxon>Chordata</taxon>
        <taxon>Cephalochordata</taxon>
        <taxon>Leptocardii</taxon>
        <taxon>Amphioxiformes</taxon>
        <taxon>Branchiostomatidae</taxon>
        <taxon>Branchiostoma</taxon>
    </lineage>
</organism>
<gene>
    <name evidence="16" type="primary">LOC109475085</name>
</gene>
<evidence type="ECO:0000256" key="3">
    <source>
        <dbReference type="ARBA" id="ARBA00022989"/>
    </source>
</evidence>
<feature type="transmembrane region" description="Helical" evidence="13">
    <location>
        <begin position="92"/>
        <end position="111"/>
    </location>
</feature>
<evidence type="ECO:0000256" key="7">
    <source>
        <dbReference type="ARBA" id="ARBA00024631"/>
    </source>
</evidence>